<dbReference type="OrthoDB" id="2633865at2759"/>
<evidence type="ECO:0000313" key="1">
    <source>
        <dbReference type="EMBL" id="KAG2087539.1"/>
    </source>
</evidence>
<proteinExistence type="predicted"/>
<organism evidence="1 2">
    <name type="scientific">Suillus discolor</name>
    <dbReference type="NCBI Taxonomy" id="1912936"/>
    <lineage>
        <taxon>Eukaryota</taxon>
        <taxon>Fungi</taxon>
        <taxon>Dikarya</taxon>
        <taxon>Basidiomycota</taxon>
        <taxon>Agaricomycotina</taxon>
        <taxon>Agaricomycetes</taxon>
        <taxon>Agaricomycetidae</taxon>
        <taxon>Boletales</taxon>
        <taxon>Suillineae</taxon>
        <taxon>Suillaceae</taxon>
        <taxon>Suillus</taxon>
    </lineage>
</organism>
<name>A0A9P7ERX3_9AGAM</name>
<dbReference type="GeneID" id="64704873"/>
<dbReference type="AlphaFoldDB" id="A0A9P7ERX3"/>
<evidence type="ECO:0000313" key="2">
    <source>
        <dbReference type="Proteomes" id="UP000823399"/>
    </source>
</evidence>
<accession>A0A9P7ERX3</accession>
<protein>
    <submittedName>
        <fullName evidence="1">Uncharacterized protein</fullName>
    </submittedName>
</protein>
<dbReference type="RefSeq" id="XP_041285246.1">
    <property type="nucleotide sequence ID" value="XM_041442614.1"/>
</dbReference>
<sequence>MSLPRGERLIMQPERIAMQFVRVAQHFLLPAHHDAYATLLGKPNVMVGISHFFSAEQTMLTAIPFVIERVFFSPQVIFLNGALSTARPELIVINQNHPRFENAVRSLADECVLHVYKAVFYNIPVQVKPSQMVFCVTRGAHIGVVAGWENALNCVLGVTDAVYYDVDSVAIGEEKVRIAIDEGHIEMVEPWASPEL</sequence>
<dbReference type="Proteomes" id="UP000823399">
    <property type="component" value="Unassembled WGS sequence"/>
</dbReference>
<reference evidence="1" key="1">
    <citation type="journal article" date="2020" name="New Phytol.">
        <title>Comparative genomics reveals dynamic genome evolution in host specialist ectomycorrhizal fungi.</title>
        <authorList>
            <person name="Lofgren L.A."/>
            <person name="Nguyen N.H."/>
            <person name="Vilgalys R."/>
            <person name="Ruytinx J."/>
            <person name="Liao H.L."/>
            <person name="Branco S."/>
            <person name="Kuo A."/>
            <person name="LaButti K."/>
            <person name="Lipzen A."/>
            <person name="Andreopoulos W."/>
            <person name="Pangilinan J."/>
            <person name="Riley R."/>
            <person name="Hundley H."/>
            <person name="Na H."/>
            <person name="Barry K."/>
            <person name="Grigoriev I.V."/>
            <person name="Stajich J.E."/>
            <person name="Kennedy P.G."/>
        </authorList>
    </citation>
    <scope>NUCLEOTIDE SEQUENCE</scope>
    <source>
        <strain evidence="1">FC423</strain>
    </source>
</reference>
<dbReference type="EMBL" id="JABBWM010000131">
    <property type="protein sequence ID" value="KAG2087539.1"/>
    <property type="molecule type" value="Genomic_DNA"/>
</dbReference>
<keyword evidence="2" id="KW-1185">Reference proteome</keyword>
<comment type="caution">
    <text evidence="1">The sequence shown here is derived from an EMBL/GenBank/DDBJ whole genome shotgun (WGS) entry which is preliminary data.</text>
</comment>
<gene>
    <name evidence="1" type="ORF">F5147DRAFT_781303</name>
</gene>